<dbReference type="Pfam" id="PF00005">
    <property type="entry name" value="ABC_tran"/>
    <property type="match status" value="1"/>
</dbReference>
<organism evidence="6 7">
    <name type="scientific">Algoriphagus pacificus</name>
    <dbReference type="NCBI Taxonomy" id="2811234"/>
    <lineage>
        <taxon>Bacteria</taxon>
        <taxon>Pseudomonadati</taxon>
        <taxon>Bacteroidota</taxon>
        <taxon>Cytophagia</taxon>
        <taxon>Cytophagales</taxon>
        <taxon>Cyclobacteriaceae</taxon>
        <taxon>Algoriphagus</taxon>
    </lineage>
</organism>
<protein>
    <submittedName>
        <fullName evidence="6">ATP-binding cassette domain-containing protein</fullName>
    </submittedName>
</protein>
<dbReference type="PROSITE" id="PS50893">
    <property type="entry name" value="ABC_TRANSPORTER_2"/>
    <property type="match status" value="1"/>
</dbReference>
<comment type="caution">
    <text evidence="6">The sequence shown here is derived from an EMBL/GenBank/DDBJ whole genome shotgun (WGS) entry which is preliminary data.</text>
</comment>
<feature type="domain" description="ABC transporter" evidence="5">
    <location>
        <begin position="15"/>
        <end position="236"/>
    </location>
</feature>
<name>A0ABS3CMQ3_9BACT</name>
<sequence>MVNIIKAPWKNLQALRDLNRFEQEDESNFWALKDIDFEVKEGEVLGIIGKNGAGKSTLLKILSQITEPTSGKIEIRGRVASLLEVGTGFHPELSGRDNIYMNGTILGMTRGEIDSKLDEIIDFSGVEKFVDTPVKFYSSGMKVRLGFSVAAHLEPEILIIDEVLAVGDHEFQKKCLGKMEDVAGQGRTVLFVSHNLSAVNSLCNRVLVLANGNKMFEGSTEEGISRYLGNQTNNLKSNSWENKSNPKQGEFYLNSSSIQLRGTQPNLELVLSLSFSSSDKYDPAFIAIDIKSYDGNPVLQFIPSYNGFIKPQLGIQDFKISCDLPPIMPGTYSISVWAGSHFSETYRHYIDIITFEVIESPVLNRVYPFSKNHGYIYPSSIILTS</sequence>
<dbReference type="InterPro" id="IPR003593">
    <property type="entry name" value="AAA+_ATPase"/>
</dbReference>
<dbReference type="PANTHER" id="PTHR46743:SF2">
    <property type="entry name" value="TEICHOIC ACIDS EXPORT ATP-BINDING PROTEIN TAGH"/>
    <property type="match status" value="1"/>
</dbReference>
<keyword evidence="4 6" id="KW-0067">ATP-binding</keyword>
<dbReference type="PANTHER" id="PTHR46743">
    <property type="entry name" value="TEICHOIC ACIDS EXPORT ATP-BINDING PROTEIN TAGH"/>
    <property type="match status" value="1"/>
</dbReference>
<keyword evidence="7" id="KW-1185">Reference proteome</keyword>
<dbReference type="InterPro" id="IPR003439">
    <property type="entry name" value="ABC_transporter-like_ATP-bd"/>
</dbReference>
<evidence type="ECO:0000256" key="2">
    <source>
        <dbReference type="ARBA" id="ARBA00022448"/>
    </source>
</evidence>
<evidence type="ECO:0000256" key="1">
    <source>
        <dbReference type="ARBA" id="ARBA00005417"/>
    </source>
</evidence>
<reference evidence="6 7" key="1">
    <citation type="submission" date="2021-03" db="EMBL/GenBank/DDBJ databases">
        <title>novel species isolated from a fishpond in China.</title>
        <authorList>
            <person name="Lu H."/>
            <person name="Cai Z."/>
        </authorList>
    </citation>
    <scope>NUCLEOTIDE SEQUENCE [LARGE SCALE GENOMIC DNA]</scope>
    <source>
        <strain evidence="6 7">YJ13C</strain>
    </source>
</reference>
<evidence type="ECO:0000313" key="7">
    <source>
        <dbReference type="Proteomes" id="UP000664480"/>
    </source>
</evidence>
<proteinExistence type="inferred from homology"/>
<evidence type="ECO:0000256" key="3">
    <source>
        <dbReference type="ARBA" id="ARBA00022741"/>
    </source>
</evidence>
<keyword evidence="2" id="KW-0813">Transport</keyword>
<dbReference type="SMART" id="SM00382">
    <property type="entry name" value="AAA"/>
    <property type="match status" value="1"/>
</dbReference>
<dbReference type="EMBL" id="JAFKCU010000006">
    <property type="protein sequence ID" value="MBN7817525.1"/>
    <property type="molecule type" value="Genomic_DNA"/>
</dbReference>
<dbReference type="GO" id="GO:0005524">
    <property type="term" value="F:ATP binding"/>
    <property type="evidence" value="ECO:0007669"/>
    <property type="project" value="UniProtKB-KW"/>
</dbReference>
<dbReference type="PROSITE" id="PS00211">
    <property type="entry name" value="ABC_TRANSPORTER_1"/>
    <property type="match status" value="1"/>
</dbReference>
<dbReference type="CDD" id="cd03220">
    <property type="entry name" value="ABC_KpsT_Wzt"/>
    <property type="match status" value="1"/>
</dbReference>
<evidence type="ECO:0000259" key="5">
    <source>
        <dbReference type="PROSITE" id="PS50893"/>
    </source>
</evidence>
<dbReference type="Proteomes" id="UP000664480">
    <property type="component" value="Unassembled WGS sequence"/>
</dbReference>
<dbReference type="SUPFAM" id="SSF52540">
    <property type="entry name" value="P-loop containing nucleoside triphosphate hydrolases"/>
    <property type="match status" value="1"/>
</dbReference>
<gene>
    <name evidence="6" type="ORF">J0A69_18935</name>
</gene>
<dbReference type="Gene3D" id="3.40.50.300">
    <property type="entry name" value="P-loop containing nucleotide triphosphate hydrolases"/>
    <property type="match status" value="1"/>
</dbReference>
<dbReference type="InterPro" id="IPR017871">
    <property type="entry name" value="ABC_transporter-like_CS"/>
</dbReference>
<dbReference type="InterPro" id="IPR027417">
    <property type="entry name" value="P-loop_NTPase"/>
</dbReference>
<keyword evidence="3" id="KW-0547">Nucleotide-binding</keyword>
<evidence type="ECO:0000256" key="4">
    <source>
        <dbReference type="ARBA" id="ARBA00022840"/>
    </source>
</evidence>
<evidence type="ECO:0000313" key="6">
    <source>
        <dbReference type="EMBL" id="MBN7817525.1"/>
    </source>
</evidence>
<dbReference type="InterPro" id="IPR050683">
    <property type="entry name" value="Bact_Polysacc_Export_ATP-bd"/>
</dbReference>
<dbReference type="InterPro" id="IPR015860">
    <property type="entry name" value="ABC_transpr_TagH-like"/>
</dbReference>
<comment type="similarity">
    <text evidence="1">Belongs to the ABC transporter superfamily.</text>
</comment>
<accession>A0ABS3CMQ3</accession>